<dbReference type="Proteomes" id="UP000435837">
    <property type="component" value="Unassembled WGS sequence"/>
</dbReference>
<comment type="subcellular location">
    <subcellularLocation>
        <location evidence="1">Membrane</location>
        <topology evidence="1">Multi-pass membrane protein</topology>
    </subcellularLocation>
</comment>
<accession>A0A640SF64</accession>
<evidence type="ECO:0000313" key="7">
    <source>
        <dbReference type="Proteomes" id="UP000435837"/>
    </source>
</evidence>
<evidence type="ECO:0008006" key="8">
    <source>
        <dbReference type="Google" id="ProtNLM"/>
    </source>
</evidence>
<proteinExistence type="predicted"/>
<dbReference type="AlphaFoldDB" id="A0A640SF64"/>
<dbReference type="EMBL" id="BLIN01000005">
    <property type="protein sequence ID" value="GFE09484.1"/>
    <property type="molecule type" value="Genomic_DNA"/>
</dbReference>
<name>A0A640SF64_9ACTN</name>
<sequence>MARAASRMVPGGPVARAASRRLMAGLPRGLPAAVPWVAPLYVGAVQLGAYATARLSGPRRTELLRTHSTNVDNLRAGRWQTLATSAVFVEEPLPVAYGAGLLAALGTAEWRWGAWRTAGVFAAGHVGASLLVYAALRARTPRGTPPPTAGAASAHPVESTDQGPDATARAIDVGASYGFNATVGALAATVPHRGARTAATAGLLALGVRPVLRRGRTFTDVGHLVALALGVAMGAGMRAGAGRRTGQGRRAGTGS</sequence>
<protein>
    <recommendedName>
        <fullName evidence="8">Peptidase S54 rhomboid domain-containing protein</fullName>
    </recommendedName>
</protein>
<dbReference type="GO" id="GO:0016020">
    <property type="term" value="C:membrane"/>
    <property type="evidence" value="ECO:0007669"/>
    <property type="project" value="UniProtKB-SubCell"/>
</dbReference>
<organism evidence="6 7">
    <name type="scientific">Streptomyces caniferus</name>
    <dbReference type="NCBI Taxonomy" id="285557"/>
    <lineage>
        <taxon>Bacteria</taxon>
        <taxon>Bacillati</taxon>
        <taxon>Actinomycetota</taxon>
        <taxon>Actinomycetes</taxon>
        <taxon>Kitasatosporales</taxon>
        <taxon>Streptomycetaceae</taxon>
        <taxon>Streptomyces</taxon>
    </lineage>
</organism>
<dbReference type="Gene3D" id="1.20.1540.10">
    <property type="entry name" value="Rhomboid-like"/>
    <property type="match status" value="1"/>
</dbReference>
<evidence type="ECO:0000256" key="4">
    <source>
        <dbReference type="ARBA" id="ARBA00023136"/>
    </source>
</evidence>
<evidence type="ECO:0000313" key="6">
    <source>
        <dbReference type="EMBL" id="GFE09484.1"/>
    </source>
</evidence>
<evidence type="ECO:0000256" key="3">
    <source>
        <dbReference type="ARBA" id="ARBA00022989"/>
    </source>
</evidence>
<comment type="caution">
    <text evidence="6">The sequence shown here is derived from an EMBL/GenBank/DDBJ whole genome shotgun (WGS) entry which is preliminary data.</text>
</comment>
<evidence type="ECO:0000256" key="5">
    <source>
        <dbReference type="SAM" id="MobiDB-lite"/>
    </source>
</evidence>
<dbReference type="SUPFAM" id="SSF144091">
    <property type="entry name" value="Rhomboid-like"/>
    <property type="match status" value="1"/>
</dbReference>
<evidence type="ECO:0000256" key="1">
    <source>
        <dbReference type="ARBA" id="ARBA00004141"/>
    </source>
</evidence>
<dbReference type="InterPro" id="IPR046862">
    <property type="entry name" value="Rhomboid_2"/>
</dbReference>
<evidence type="ECO:0000256" key="2">
    <source>
        <dbReference type="ARBA" id="ARBA00022692"/>
    </source>
</evidence>
<feature type="region of interest" description="Disordered" evidence="5">
    <location>
        <begin position="143"/>
        <end position="165"/>
    </location>
</feature>
<gene>
    <name evidence="6" type="ORF">Scani_57520</name>
</gene>
<keyword evidence="3" id="KW-1133">Transmembrane helix</keyword>
<keyword evidence="4" id="KW-0472">Membrane</keyword>
<dbReference type="InterPro" id="IPR035952">
    <property type="entry name" value="Rhomboid-like_sf"/>
</dbReference>
<keyword evidence="2" id="KW-0812">Transmembrane</keyword>
<reference evidence="6 7" key="1">
    <citation type="submission" date="2019-12" db="EMBL/GenBank/DDBJ databases">
        <title>Whole genome shotgun sequence of Streptomyces caniferus NBRC 15389.</title>
        <authorList>
            <person name="Ichikawa N."/>
            <person name="Kimura A."/>
            <person name="Kitahashi Y."/>
            <person name="Komaki H."/>
            <person name="Tamura T."/>
        </authorList>
    </citation>
    <scope>NUCLEOTIDE SEQUENCE [LARGE SCALE GENOMIC DNA]</scope>
    <source>
        <strain evidence="6 7">NBRC 15389</strain>
    </source>
</reference>
<dbReference type="Pfam" id="PF20401">
    <property type="entry name" value="Rhomboid_2"/>
    <property type="match status" value="1"/>
</dbReference>